<evidence type="ECO:0000256" key="11">
    <source>
        <dbReference type="ARBA" id="ARBA00023128"/>
    </source>
</evidence>
<dbReference type="InParanoid" id="A0A7R8UUF1"/>
<evidence type="ECO:0000256" key="4">
    <source>
        <dbReference type="ARBA" id="ARBA00011533"/>
    </source>
</evidence>
<protein>
    <recommendedName>
        <fullName evidence="5">NADH dehydrogenase [ubiquinone] 1 alpha subcomplex subunit 7</fullName>
    </recommendedName>
    <alternativeName>
        <fullName evidence="14">Complex I-B14.5a</fullName>
    </alternativeName>
    <alternativeName>
        <fullName evidence="13">NADH-ubiquinone oxidoreductase subunit B14.5a</fullName>
    </alternativeName>
</protein>
<reference evidence="16 17" key="1">
    <citation type="submission" date="2020-11" db="EMBL/GenBank/DDBJ databases">
        <authorList>
            <person name="Wallbank WR R."/>
            <person name="Pardo Diaz C."/>
            <person name="Kozak K."/>
            <person name="Martin S."/>
            <person name="Jiggins C."/>
            <person name="Moest M."/>
            <person name="Warren A I."/>
            <person name="Generalovic N T."/>
            <person name="Byers J.R.P. K."/>
            <person name="Montejo-Kovacevich G."/>
            <person name="Yen C E."/>
        </authorList>
    </citation>
    <scope>NUCLEOTIDE SEQUENCE [LARGE SCALE GENOMIC DNA]</scope>
</reference>
<gene>
    <name evidence="16" type="ORF">HERILL_LOCUS9899</name>
</gene>
<keyword evidence="12" id="KW-0472">Membrane</keyword>
<dbReference type="GO" id="GO:0006120">
    <property type="term" value="P:mitochondrial electron transport, NADH to ubiquinone"/>
    <property type="evidence" value="ECO:0007669"/>
    <property type="project" value="TreeGrafter"/>
</dbReference>
<evidence type="ECO:0000256" key="2">
    <source>
        <dbReference type="ARBA" id="ARBA00004443"/>
    </source>
</evidence>
<comment type="similarity">
    <text evidence="3">Belongs to the complex I NDUFA7 subunit family.</text>
</comment>
<evidence type="ECO:0000313" key="16">
    <source>
        <dbReference type="EMBL" id="CAD7087177.1"/>
    </source>
</evidence>
<dbReference type="FunCoup" id="A0A7R8UUF1">
    <property type="interactions" value="601"/>
</dbReference>
<evidence type="ECO:0000256" key="1">
    <source>
        <dbReference type="ARBA" id="ARBA00003195"/>
    </source>
</evidence>
<comment type="subunit">
    <text evidence="4">Complex I is composed of 45 different subunits.</text>
</comment>
<comment type="function">
    <text evidence="1">Accessory subunit of the mitochondrial membrane respiratory chain NADH dehydrogenase (Complex I), that is believed not to be involved in catalysis. Complex I functions in the transfer of electrons from NADH to the respiratory chain. The immediate electron acceptor for the enzyme is believed to be ubiquinone.</text>
</comment>
<dbReference type="Pfam" id="PF07347">
    <property type="entry name" value="CI-B14_5a"/>
    <property type="match status" value="1"/>
</dbReference>
<dbReference type="Proteomes" id="UP000594454">
    <property type="component" value="Chromosome 4"/>
</dbReference>
<keyword evidence="10" id="KW-0007">Acetylation</keyword>
<feature type="region of interest" description="Disordered" evidence="15">
    <location>
        <begin position="80"/>
        <end position="103"/>
    </location>
</feature>
<evidence type="ECO:0000256" key="5">
    <source>
        <dbReference type="ARBA" id="ARBA00016383"/>
    </source>
</evidence>
<comment type="subcellular location">
    <subcellularLocation>
        <location evidence="2">Mitochondrion inner membrane</location>
        <topology evidence="2">Peripheral membrane protein</topology>
        <orientation evidence="2">Matrix side</orientation>
    </subcellularLocation>
</comment>
<dbReference type="OrthoDB" id="10063829at2759"/>
<evidence type="ECO:0000256" key="13">
    <source>
        <dbReference type="ARBA" id="ARBA00030360"/>
    </source>
</evidence>
<evidence type="ECO:0000256" key="14">
    <source>
        <dbReference type="ARBA" id="ARBA00033401"/>
    </source>
</evidence>
<evidence type="ECO:0000256" key="10">
    <source>
        <dbReference type="ARBA" id="ARBA00022990"/>
    </source>
</evidence>
<dbReference type="PANTHER" id="PTHR12485">
    <property type="entry name" value="NADH-UBIQUINONE OXIDOREDUCTASE SUBUNIT B"/>
    <property type="match status" value="1"/>
</dbReference>
<keyword evidence="11" id="KW-0496">Mitochondrion</keyword>
<dbReference type="GO" id="GO:0005743">
    <property type="term" value="C:mitochondrial inner membrane"/>
    <property type="evidence" value="ECO:0007669"/>
    <property type="project" value="UniProtKB-SubCell"/>
</dbReference>
<accession>A0A7R8UUF1</accession>
<organism evidence="16 17">
    <name type="scientific">Hermetia illucens</name>
    <name type="common">Black soldier fly</name>
    <dbReference type="NCBI Taxonomy" id="343691"/>
    <lineage>
        <taxon>Eukaryota</taxon>
        <taxon>Metazoa</taxon>
        <taxon>Ecdysozoa</taxon>
        <taxon>Arthropoda</taxon>
        <taxon>Hexapoda</taxon>
        <taxon>Insecta</taxon>
        <taxon>Pterygota</taxon>
        <taxon>Neoptera</taxon>
        <taxon>Endopterygota</taxon>
        <taxon>Diptera</taxon>
        <taxon>Brachycera</taxon>
        <taxon>Stratiomyomorpha</taxon>
        <taxon>Stratiomyidae</taxon>
        <taxon>Hermetiinae</taxon>
        <taxon>Hermetia</taxon>
    </lineage>
</organism>
<keyword evidence="6" id="KW-0813">Transport</keyword>
<evidence type="ECO:0000256" key="8">
    <source>
        <dbReference type="ARBA" id="ARBA00022792"/>
    </source>
</evidence>
<evidence type="ECO:0000256" key="6">
    <source>
        <dbReference type="ARBA" id="ARBA00022448"/>
    </source>
</evidence>
<evidence type="ECO:0000256" key="3">
    <source>
        <dbReference type="ARBA" id="ARBA00005482"/>
    </source>
</evidence>
<sequence length="103" mass="11250">MAARRDIAPFLSGLRNFLLGRSHNLALRFEDGLANRTQPQPILPDGPSHELSANYYFNRDARRLVAPPLDVTHHKLLESTAGAKGLPAGTASLPTPGKIHNFD</sequence>
<keyword evidence="8" id="KW-0999">Mitochondrion inner membrane</keyword>
<dbReference type="EMBL" id="LR899012">
    <property type="protein sequence ID" value="CAD7087177.1"/>
    <property type="molecule type" value="Genomic_DNA"/>
</dbReference>
<dbReference type="AlphaFoldDB" id="A0A7R8UUF1"/>
<keyword evidence="7" id="KW-0679">Respiratory chain</keyword>
<evidence type="ECO:0000256" key="9">
    <source>
        <dbReference type="ARBA" id="ARBA00022982"/>
    </source>
</evidence>
<evidence type="ECO:0000313" key="17">
    <source>
        <dbReference type="Proteomes" id="UP000594454"/>
    </source>
</evidence>
<evidence type="ECO:0000256" key="12">
    <source>
        <dbReference type="ARBA" id="ARBA00023136"/>
    </source>
</evidence>
<keyword evidence="9" id="KW-0249">Electron transport</keyword>
<evidence type="ECO:0000256" key="15">
    <source>
        <dbReference type="SAM" id="MobiDB-lite"/>
    </source>
</evidence>
<dbReference type="InterPro" id="IPR009947">
    <property type="entry name" value="NDUA7"/>
</dbReference>
<keyword evidence="17" id="KW-1185">Reference proteome</keyword>
<dbReference type="PANTHER" id="PTHR12485:SF1">
    <property type="entry name" value="NADH DEHYDROGENASE [UBIQUINONE] 1 ALPHA SUBCOMPLEX SUBUNIT 7"/>
    <property type="match status" value="1"/>
</dbReference>
<name>A0A7R8UUF1_HERIL</name>
<proteinExistence type="inferred from homology"/>
<dbReference type="OMA" id="ANYYFTR"/>
<evidence type="ECO:0000256" key="7">
    <source>
        <dbReference type="ARBA" id="ARBA00022660"/>
    </source>
</evidence>